<keyword evidence="1" id="KW-0812">Transmembrane</keyword>
<accession>A0A380S7J5</accession>
<feature type="transmembrane region" description="Helical" evidence="1">
    <location>
        <begin position="21"/>
        <end position="41"/>
    </location>
</feature>
<dbReference type="EMBL" id="UHJL01000002">
    <property type="protein sequence ID" value="SUQ24546.1"/>
    <property type="molecule type" value="Genomic_DNA"/>
</dbReference>
<evidence type="ECO:0000256" key="1">
    <source>
        <dbReference type="SAM" id="Phobius"/>
    </source>
</evidence>
<evidence type="ECO:0000313" key="3">
    <source>
        <dbReference type="Proteomes" id="UP000255423"/>
    </source>
</evidence>
<name>A0A380S7J5_FIBSU</name>
<dbReference type="RefSeq" id="WP_109573005.1">
    <property type="nucleotide sequence ID" value="NZ_UHJL01000002.1"/>
</dbReference>
<gene>
    <name evidence="2" type="ORF">SAMN05661053_1952</name>
</gene>
<sequence>MSENKVYVTKSKGDTLTSVAMFLFGAFWFVYSLVVMVRSGAYDTINFMWVFHKLFLLYFCFVALHIAPQKVEFLENELVRITFLLGNSITIKQEIFKLSRAKNPKNGWAGWLMAKGRWMFFTSDAFPELEEYLI</sequence>
<dbReference type="AlphaFoldDB" id="A0A380S7J5"/>
<feature type="transmembrane region" description="Helical" evidence="1">
    <location>
        <begin position="47"/>
        <end position="67"/>
    </location>
</feature>
<dbReference type="Proteomes" id="UP000255423">
    <property type="component" value="Unassembled WGS sequence"/>
</dbReference>
<evidence type="ECO:0000313" key="2">
    <source>
        <dbReference type="EMBL" id="SUQ24546.1"/>
    </source>
</evidence>
<organism evidence="2 3">
    <name type="scientific">Fibrobacter succinogenes</name>
    <name type="common">Bacteroides succinogenes</name>
    <dbReference type="NCBI Taxonomy" id="833"/>
    <lineage>
        <taxon>Bacteria</taxon>
        <taxon>Pseudomonadati</taxon>
        <taxon>Fibrobacterota</taxon>
        <taxon>Fibrobacteria</taxon>
        <taxon>Fibrobacterales</taxon>
        <taxon>Fibrobacteraceae</taxon>
        <taxon>Fibrobacter</taxon>
    </lineage>
</organism>
<keyword evidence="1" id="KW-1133">Transmembrane helix</keyword>
<proteinExistence type="predicted"/>
<reference evidence="2 3" key="1">
    <citation type="submission" date="2017-08" db="EMBL/GenBank/DDBJ databases">
        <authorList>
            <person name="de Groot N.N."/>
        </authorList>
    </citation>
    <scope>NUCLEOTIDE SEQUENCE [LARGE SCALE GENOMIC DNA]</scope>
    <source>
        <strain evidence="2 3">HM2</strain>
    </source>
</reference>
<keyword evidence="1" id="KW-0472">Membrane</keyword>
<protein>
    <submittedName>
        <fullName evidence="2">Uncharacterized protein</fullName>
    </submittedName>
</protein>